<dbReference type="KEGG" id="bfo:118415638"/>
<dbReference type="OMA" id="PWANEPH"/>
<dbReference type="PROSITE" id="PS50878">
    <property type="entry name" value="RT_POL"/>
    <property type="match status" value="1"/>
</dbReference>
<keyword evidence="2" id="KW-1185">Reference proteome</keyword>
<name>A0A9J7L652_BRAFL</name>
<feature type="domain" description="Reverse transcriptase" evidence="1">
    <location>
        <begin position="486"/>
        <end position="755"/>
    </location>
</feature>
<evidence type="ECO:0000259" key="1">
    <source>
        <dbReference type="PROSITE" id="PS50878"/>
    </source>
</evidence>
<dbReference type="Proteomes" id="UP000001554">
    <property type="component" value="Chromosome 5"/>
</dbReference>
<dbReference type="RefSeq" id="XP_035676240.1">
    <property type="nucleotide sequence ID" value="XM_035820347.1"/>
</dbReference>
<dbReference type="InterPro" id="IPR036691">
    <property type="entry name" value="Endo/exonu/phosph_ase_sf"/>
</dbReference>
<accession>A0A9J7L652</accession>
<evidence type="ECO:0000313" key="2">
    <source>
        <dbReference type="Proteomes" id="UP000001554"/>
    </source>
</evidence>
<proteinExistence type="predicted"/>
<dbReference type="Pfam" id="PF03372">
    <property type="entry name" value="Exo_endo_phos"/>
    <property type="match status" value="1"/>
</dbReference>
<dbReference type="Gene3D" id="3.60.10.10">
    <property type="entry name" value="Endonuclease/exonuclease/phosphatase"/>
    <property type="match status" value="1"/>
</dbReference>
<dbReference type="SUPFAM" id="SSF56672">
    <property type="entry name" value="DNA/RNA polymerases"/>
    <property type="match status" value="1"/>
</dbReference>
<protein>
    <submittedName>
        <fullName evidence="3">Uncharacterized protein LOC118415638</fullName>
    </submittedName>
</protein>
<dbReference type="Pfam" id="PF00078">
    <property type="entry name" value="RVT_1"/>
    <property type="match status" value="1"/>
</dbReference>
<dbReference type="PANTHER" id="PTHR47510:SF3">
    <property type="entry name" value="ENDO_EXONUCLEASE_PHOSPHATASE DOMAIN-CONTAINING PROTEIN"/>
    <property type="match status" value="1"/>
</dbReference>
<dbReference type="InterPro" id="IPR005135">
    <property type="entry name" value="Endo/exonuclease/phosphatase"/>
</dbReference>
<dbReference type="OrthoDB" id="10037236at2759"/>
<reference evidence="2" key="1">
    <citation type="journal article" date="2020" name="Nat. Ecol. Evol.">
        <title>Deeply conserved synteny resolves early events in vertebrate evolution.</title>
        <authorList>
            <person name="Simakov O."/>
            <person name="Marletaz F."/>
            <person name="Yue J.X."/>
            <person name="O'Connell B."/>
            <person name="Jenkins J."/>
            <person name="Brandt A."/>
            <person name="Calef R."/>
            <person name="Tung C.H."/>
            <person name="Huang T.K."/>
            <person name="Schmutz J."/>
            <person name="Satoh N."/>
            <person name="Yu J.K."/>
            <person name="Putnam N.H."/>
            <person name="Green R.E."/>
            <person name="Rokhsar D.S."/>
        </authorList>
    </citation>
    <scope>NUCLEOTIDE SEQUENCE [LARGE SCALE GENOMIC DNA]</scope>
    <source>
        <strain evidence="2">S238N-H82</strain>
    </source>
</reference>
<evidence type="ECO:0000313" key="3">
    <source>
        <dbReference type="RefSeq" id="XP_035676240.1"/>
    </source>
</evidence>
<gene>
    <name evidence="3" type="primary">LOC118415638</name>
</gene>
<dbReference type="PANTHER" id="PTHR47510">
    <property type="entry name" value="REVERSE TRANSCRIPTASE DOMAIN-CONTAINING PROTEIN"/>
    <property type="match status" value="1"/>
</dbReference>
<sequence length="896" mass="101509">MKSPHYWKQASFDLYADQGDAKRDQLTKPRGMPSMLLTNARSLVHKRDELSLVLSANNTDIATVTETWFSSNLPEESTIIDGYCLYRKDRKTRRGGGVAVYIKTGIKATPVNISTPDDIECMWIQLEPHWTPRAIPSLFLGALYHPPWANEPHLQTATNQYLINSLDEIRRKHPHAGIILCGDFNKLPLNPLLTSHPELKQVVSMSTRADSVLDLIITNVHNQYQTPTTIAPLGASDHNCVIWKPQIHQNHCEPSRTRHRLVTQERKDALGLCMAITDWSSVYSASTVEDKVTTFYDIIQTMLDTCIPFRRKKTRNVDKYWMTDTIKSALQKRQAVYLKYGKTERWKKLRNHVQTLIRKQKRFYYNRCIGSLKKQNPRDWWNFVNNELGRTQRSKRKVTLTNIPEKQVADHLNNFFGEAMSVSNTFALFPLPPTDDSYDLCSIGQVKTLLKNLNPRQACGPDGVPNWVLSQFCEDLSPVICHLMNTSYNTGIMPSAWKTANICPVPKTTHPTCKKDWRPISLISTLGKVQERLVLNKLFPIMKPWIKDQFAYMPKSSTTAALLKAYQSWVTSLDNKQTSVVRVLLADMSKAFDKVDHGILLQHLATRGIPVQMLTWINSYLSGRKQRVAANGEFSSWHDVTSGVPQGGVLSPYLFLVYMSSRTVKHETTTNIGYADDIGLSRCIPCITAESDTTMQEEATHLDSWATQNNMTMNGDKSYELRICFARIPPDLPPLTLGGKEVAVVACAPYLGFKISSNLKYDSHISHVTGKGSQRLHFLRLLAKGGMPAEDLTTVYTTLIRPVLEYANVVYVGCTISQSNTLEAVQKRAMRIIHRNSDASCTTTLLPTLRSRREEAAVTLLNQMRASDHPLHYMVTGNSNVKSEETRRTRYVCSKD</sequence>
<dbReference type="SUPFAM" id="SSF56219">
    <property type="entry name" value="DNase I-like"/>
    <property type="match status" value="1"/>
</dbReference>
<dbReference type="AlphaFoldDB" id="A0A9J7L652"/>
<dbReference type="GeneID" id="118415638"/>
<dbReference type="InterPro" id="IPR043502">
    <property type="entry name" value="DNA/RNA_pol_sf"/>
</dbReference>
<dbReference type="GO" id="GO:0003824">
    <property type="term" value="F:catalytic activity"/>
    <property type="evidence" value="ECO:0007669"/>
    <property type="project" value="InterPro"/>
</dbReference>
<dbReference type="CDD" id="cd01650">
    <property type="entry name" value="RT_nLTR_like"/>
    <property type="match status" value="1"/>
</dbReference>
<reference evidence="3" key="2">
    <citation type="submission" date="2025-08" db="UniProtKB">
        <authorList>
            <consortium name="RefSeq"/>
        </authorList>
    </citation>
    <scope>IDENTIFICATION</scope>
    <source>
        <strain evidence="3">S238N-H82</strain>
        <tissue evidence="3">Testes</tissue>
    </source>
</reference>
<organism evidence="2 3">
    <name type="scientific">Branchiostoma floridae</name>
    <name type="common">Florida lancelet</name>
    <name type="synonym">Amphioxus</name>
    <dbReference type="NCBI Taxonomy" id="7739"/>
    <lineage>
        <taxon>Eukaryota</taxon>
        <taxon>Metazoa</taxon>
        <taxon>Chordata</taxon>
        <taxon>Cephalochordata</taxon>
        <taxon>Leptocardii</taxon>
        <taxon>Amphioxiformes</taxon>
        <taxon>Branchiostomatidae</taxon>
        <taxon>Branchiostoma</taxon>
    </lineage>
</organism>
<dbReference type="InterPro" id="IPR000477">
    <property type="entry name" value="RT_dom"/>
</dbReference>